<organism evidence="2 3">
    <name type="scientific">Strongylus vulgaris</name>
    <name type="common">Blood worm</name>
    <dbReference type="NCBI Taxonomy" id="40348"/>
    <lineage>
        <taxon>Eukaryota</taxon>
        <taxon>Metazoa</taxon>
        <taxon>Ecdysozoa</taxon>
        <taxon>Nematoda</taxon>
        <taxon>Chromadorea</taxon>
        <taxon>Rhabditida</taxon>
        <taxon>Rhabditina</taxon>
        <taxon>Rhabditomorpha</taxon>
        <taxon>Strongyloidea</taxon>
        <taxon>Strongylidae</taxon>
        <taxon>Strongylus</taxon>
    </lineage>
</organism>
<proteinExistence type="predicted"/>
<keyword evidence="3" id="KW-1185">Reference proteome</keyword>
<name>A0A3P7J5M5_STRVU</name>
<evidence type="ECO:0000313" key="2">
    <source>
        <dbReference type="EMBL" id="VDM75089.1"/>
    </source>
</evidence>
<dbReference type="OrthoDB" id="6126662at2759"/>
<feature type="compositionally biased region" description="Polar residues" evidence="1">
    <location>
        <begin position="166"/>
        <end position="181"/>
    </location>
</feature>
<dbReference type="EMBL" id="UYYB01094917">
    <property type="protein sequence ID" value="VDM75089.1"/>
    <property type="molecule type" value="Genomic_DNA"/>
</dbReference>
<accession>A0A3P7J5M5</accession>
<evidence type="ECO:0000256" key="1">
    <source>
        <dbReference type="SAM" id="MobiDB-lite"/>
    </source>
</evidence>
<feature type="region of interest" description="Disordered" evidence="1">
    <location>
        <begin position="115"/>
        <end position="188"/>
    </location>
</feature>
<sequence>MISGPGSFIRELRERRGGRYAFVHYWTPRPGTNRVGRIASVIGQNGNDKMCVEAEITYFTAYKVLNPDQHYNFSEVCSEWVNCTTETLRRLAILDHTSNIYGGSPLIKKSEFNESPSVLDTPIPSPAQMSADASPRHRVYPHDPHCMNRNSQFHPPHSIKPPLPPRSNTQFPNRPHTVSSDSEPRIEDTTYDVLTPQSRVSCDTDKDGDCSSLSSELRLSSSIPPGEISNGEYDCLRTGNDHPAKSVALNLSVLVEQVLFVEVAGRVWVAGWSEMKDRHLDQLFSFGDELIEVEGTPVQGISSIPQLFYTLSTPGTPVNLLLRPTPFGVTYRLMKPITKNKEIGIRLHKNKNRVSLLLSSILC</sequence>
<protein>
    <recommendedName>
        <fullName evidence="4">PDZ domain-containing protein</fullName>
    </recommendedName>
</protein>
<gene>
    <name evidence="2" type="ORF">SVUK_LOCUS10087</name>
</gene>
<dbReference type="Proteomes" id="UP000270094">
    <property type="component" value="Unassembled WGS sequence"/>
</dbReference>
<dbReference type="AlphaFoldDB" id="A0A3P7J5M5"/>
<evidence type="ECO:0000313" key="3">
    <source>
        <dbReference type="Proteomes" id="UP000270094"/>
    </source>
</evidence>
<reference evidence="2 3" key="1">
    <citation type="submission" date="2018-11" db="EMBL/GenBank/DDBJ databases">
        <authorList>
            <consortium name="Pathogen Informatics"/>
        </authorList>
    </citation>
    <scope>NUCLEOTIDE SEQUENCE [LARGE SCALE GENOMIC DNA]</scope>
</reference>
<evidence type="ECO:0008006" key="4">
    <source>
        <dbReference type="Google" id="ProtNLM"/>
    </source>
</evidence>